<dbReference type="OrthoDB" id="8051507at2759"/>
<dbReference type="AlphaFoldDB" id="A0A8X6MHT4"/>
<proteinExistence type="predicted"/>
<gene>
    <name evidence="1" type="primary">POL_321</name>
    <name evidence="1" type="ORF">NPIL_652171</name>
</gene>
<organism evidence="1 2">
    <name type="scientific">Nephila pilipes</name>
    <name type="common">Giant wood spider</name>
    <name type="synonym">Nephila maculata</name>
    <dbReference type="NCBI Taxonomy" id="299642"/>
    <lineage>
        <taxon>Eukaryota</taxon>
        <taxon>Metazoa</taxon>
        <taxon>Ecdysozoa</taxon>
        <taxon>Arthropoda</taxon>
        <taxon>Chelicerata</taxon>
        <taxon>Arachnida</taxon>
        <taxon>Araneae</taxon>
        <taxon>Araneomorphae</taxon>
        <taxon>Entelegynae</taxon>
        <taxon>Araneoidea</taxon>
        <taxon>Nephilidae</taxon>
        <taxon>Nephila</taxon>
    </lineage>
</organism>
<sequence>MLYGRRPTCPLPILKVSWTENIPVPIGRLKSVTNYLNDLKIKLQLAAEQTGIVSSSNQANYVHYHNRRKKYKSFEISDKVIIFSLNSTHETYARWTFPCIIIKKRSEHSCLVQMPDNSVKHINANKIRKLNIKTNNIGVIYETDIDFGDIENTPVTKSSPTDETYIKEHLNCSHLNSDKKQAVIDLLTKN</sequence>
<keyword evidence="2" id="KW-1185">Reference proteome</keyword>
<accession>A0A8X6MHT4</accession>
<name>A0A8X6MHT4_NEPPI</name>
<dbReference type="EMBL" id="BMAW01046034">
    <property type="protein sequence ID" value="GFS53041.1"/>
    <property type="molecule type" value="Genomic_DNA"/>
</dbReference>
<dbReference type="Proteomes" id="UP000887013">
    <property type="component" value="Unassembled WGS sequence"/>
</dbReference>
<evidence type="ECO:0000313" key="1">
    <source>
        <dbReference type="EMBL" id="GFS53041.1"/>
    </source>
</evidence>
<evidence type="ECO:0000313" key="2">
    <source>
        <dbReference type="Proteomes" id="UP000887013"/>
    </source>
</evidence>
<reference evidence="1" key="1">
    <citation type="submission" date="2020-08" db="EMBL/GenBank/DDBJ databases">
        <title>Multicomponent nature underlies the extraordinary mechanical properties of spider dragline silk.</title>
        <authorList>
            <person name="Kono N."/>
            <person name="Nakamura H."/>
            <person name="Mori M."/>
            <person name="Yoshida Y."/>
            <person name="Ohtoshi R."/>
            <person name="Malay A.D."/>
            <person name="Moran D.A.P."/>
            <person name="Tomita M."/>
            <person name="Numata K."/>
            <person name="Arakawa K."/>
        </authorList>
    </citation>
    <scope>NUCLEOTIDE SEQUENCE</scope>
</reference>
<protein>
    <submittedName>
        <fullName evidence="1">Retrovirus-related Pol polyprotein from transposon 412</fullName>
    </submittedName>
</protein>
<comment type="caution">
    <text evidence="1">The sequence shown here is derived from an EMBL/GenBank/DDBJ whole genome shotgun (WGS) entry which is preliminary data.</text>
</comment>